<dbReference type="AlphaFoldDB" id="A0A448YKV6"/>
<dbReference type="Pfam" id="PF05091">
    <property type="entry name" value="eIF-3_zeta"/>
    <property type="match status" value="1"/>
</dbReference>
<keyword evidence="4" id="KW-0648">Protein biosynthesis</keyword>
<proteinExistence type="predicted"/>
<feature type="region of interest" description="Disordered" evidence="5">
    <location>
        <begin position="110"/>
        <end position="210"/>
    </location>
</feature>
<dbReference type="PANTHER" id="PTHR12399:SF0">
    <property type="entry name" value="EUKARYOTIC TRANSLATION INITIATION FACTOR 3 SUBUNIT D"/>
    <property type="match status" value="1"/>
</dbReference>
<feature type="compositionally biased region" description="Polar residues" evidence="5">
    <location>
        <begin position="157"/>
        <end position="170"/>
    </location>
</feature>
<gene>
    <name evidence="6" type="ORF">BRENAR_LOCUS2307</name>
</gene>
<keyword evidence="1" id="KW-0963">Cytoplasm</keyword>
<evidence type="ECO:0000256" key="4">
    <source>
        <dbReference type="ARBA" id="ARBA00022917"/>
    </source>
</evidence>
<evidence type="ECO:0000313" key="6">
    <source>
        <dbReference type="EMBL" id="VEU21574.1"/>
    </source>
</evidence>
<dbReference type="GO" id="GO:0003723">
    <property type="term" value="F:RNA binding"/>
    <property type="evidence" value="ECO:0007669"/>
    <property type="project" value="UniProtKB-KW"/>
</dbReference>
<evidence type="ECO:0000256" key="3">
    <source>
        <dbReference type="ARBA" id="ARBA00022884"/>
    </source>
</evidence>
<dbReference type="EMBL" id="CAACVR010000012">
    <property type="protein sequence ID" value="VEU21574.1"/>
    <property type="molecule type" value="Genomic_DNA"/>
</dbReference>
<dbReference type="OrthoDB" id="16538at2759"/>
<evidence type="ECO:0000256" key="1">
    <source>
        <dbReference type="ARBA" id="ARBA00022490"/>
    </source>
</evidence>
<dbReference type="STRING" id="13370.A0A448YKV6"/>
<feature type="compositionally biased region" description="Low complexity" evidence="5">
    <location>
        <begin position="125"/>
        <end position="134"/>
    </location>
</feature>
<feature type="compositionally biased region" description="Gly residues" evidence="5">
    <location>
        <begin position="192"/>
        <end position="210"/>
    </location>
</feature>
<dbReference type="GO" id="GO:0005852">
    <property type="term" value="C:eukaryotic translation initiation factor 3 complex"/>
    <property type="evidence" value="ECO:0007669"/>
    <property type="project" value="InterPro"/>
</dbReference>
<dbReference type="InterPro" id="IPR007783">
    <property type="entry name" value="eIF3d"/>
</dbReference>
<keyword evidence="3" id="KW-0694">RNA-binding</keyword>
<dbReference type="Proteomes" id="UP000290900">
    <property type="component" value="Unassembled WGS sequence"/>
</dbReference>
<organism evidence="6 7">
    <name type="scientific">Brettanomyces naardenensis</name>
    <name type="common">Yeast</name>
    <dbReference type="NCBI Taxonomy" id="13370"/>
    <lineage>
        <taxon>Eukaryota</taxon>
        <taxon>Fungi</taxon>
        <taxon>Dikarya</taxon>
        <taxon>Ascomycota</taxon>
        <taxon>Saccharomycotina</taxon>
        <taxon>Pichiomycetes</taxon>
        <taxon>Pichiales</taxon>
        <taxon>Pichiaceae</taxon>
        <taxon>Brettanomyces</taxon>
    </lineage>
</organism>
<feature type="compositionally biased region" description="Basic and acidic residues" evidence="5">
    <location>
        <begin position="135"/>
        <end position="150"/>
    </location>
</feature>
<keyword evidence="7" id="KW-1185">Reference proteome</keyword>
<name>A0A448YKV6_BRENA</name>
<evidence type="ECO:0000256" key="5">
    <source>
        <dbReference type="SAM" id="MobiDB-lite"/>
    </source>
</evidence>
<reference evidence="6 7" key="1">
    <citation type="submission" date="2018-12" db="EMBL/GenBank/DDBJ databases">
        <authorList>
            <person name="Tiukova I."/>
            <person name="Dainat J."/>
        </authorList>
    </citation>
    <scope>NUCLEOTIDE SEQUENCE [LARGE SCALE GENOMIC DNA]</scope>
</reference>
<keyword evidence="2" id="KW-0396">Initiation factor</keyword>
<dbReference type="GO" id="GO:0003743">
    <property type="term" value="F:translation initiation factor activity"/>
    <property type="evidence" value="ECO:0007669"/>
    <property type="project" value="UniProtKB-KW"/>
</dbReference>
<dbReference type="PANTHER" id="PTHR12399">
    <property type="entry name" value="EUKARYOTIC TRANSLATION INITIATION FACTOR 3 SUBUNIT 7"/>
    <property type="match status" value="1"/>
</dbReference>
<sequence length="600" mass="67101">MNPSFDFTKLPGTEDPWGPSKEVPQALRFNDVPYAPFSKTDKLGKVADWQQAREDELPKRYQDKRRDQYHAYGASAAKLFGAEAEQEDFSIVDNNPQPVNKQAVLRGRRGLKPGEQGSHQFNGPNNRRFNNRDGQGSRDGNRDGNRDGRNQGRYNNTNAGGYNNRDAPNSYNNNNNYNNNNGGNNYNNGNQARGGGFNNRGGRYGNQGGGFRWNRGNRFYNRDEQNKNRAPSIKISPDWKLVTEIELNKLTKLNLVVSKPETVSSYGTVNVYSKKFELFKPEPLRPVNRSIVNPTTSDDPVIKDYASGKKATVFATDSILAQLMCVVRSAYSWDIVVTKRDGVIYFDRREGTDKLEVDENAAWPPMDTDKNDINSSTKLSLEATYINHNFVANSLENAVHKLENPENPFATEAQDSAPLLNRGYKYVKYLLPTDDDEKPLELILRAQIDAYQPEGKLVSINALNQYNPTPADDWNTKLISGSRGVIFAGQLKNNNNKIARWAAQSILGGLDSMKIGFVTRKTPKDNIKHVVAGALTFTPEVLSAQINLSVGNGWGIVKSLIDIIDHEGGDEDYKFVIFRAPGVSKLAIYKVPLDTFDTTN</sequence>
<dbReference type="InParanoid" id="A0A448YKV6"/>
<evidence type="ECO:0000256" key="2">
    <source>
        <dbReference type="ARBA" id="ARBA00022540"/>
    </source>
</evidence>
<accession>A0A448YKV6</accession>
<feature type="compositionally biased region" description="Low complexity" evidence="5">
    <location>
        <begin position="171"/>
        <end position="191"/>
    </location>
</feature>
<protein>
    <submittedName>
        <fullName evidence="6">DEKNAAC102746</fullName>
    </submittedName>
</protein>
<dbReference type="PIRSF" id="PIRSF016281">
    <property type="entry name" value="EIF-3_zeta"/>
    <property type="match status" value="1"/>
</dbReference>
<feature type="region of interest" description="Disordered" evidence="5">
    <location>
        <begin position="1"/>
        <end position="23"/>
    </location>
</feature>
<evidence type="ECO:0000313" key="7">
    <source>
        <dbReference type="Proteomes" id="UP000290900"/>
    </source>
</evidence>